<gene>
    <name evidence="2" type="ORF">PGO_001645</name>
</gene>
<keyword evidence="1" id="KW-0812">Transmembrane</keyword>
<evidence type="ECO:0000256" key="1">
    <source>
        <dbReference type="SAM" id="Phobius"/>
    </source>
</evidence>
<accession>A0A1Y1JSR6</accession>
<feature type="transmembrane region" description="Helical" evidence="1">
    <location>
        <begin position="231"/>
        <end position="254"/>
    </location>
</feature>
<name>A0A1Y1JSR6_PLAGO</name>
<dbReference type="OrthoDB" id="388362at2759"/>
<dbReference type="RefSeq" id="XP_028546786.1">
    <property type="nucleotide sequence ID" value="XM_028690985.1"/>
</dbReference>
<dbReference type="GeneID" id="39745005"/>
<dbReference type="EMBL" id="BDQF01000167">
    <property type="protein sequence ID" value="GAW84197.1"/>
    <property type="molecule type" value="Genomic_DNA"/>
</dbReference>
<evidence type="ECO:0000313" key="2">
    <source>
        <dbReference type="EMBL" id="GAW84197.1"/>
    </source>
</evidence>
<comment type="caution">
    <text evidence="2">The sequence shown here is derived from an EMBL/GenBank/DDBJ whole genome shotgun (WGS) entry which is preliminary data.</text>
</comment>
<organism evidence="2 3">
    <name type="scientific">Plasmodium gonderi</name>
    <dbReference type="NCBI Taxonomy" id="77519"/>
    <lineage>
        <taxon>Eukaryota</taxon>
        <taxon>Sar</taxon>
        <taxon>Alveolata</taxon>
        <taxon>Apicomplexa</taxon>
        <taxon>Aconoidasida</taxon>
        <taxon>Haemosporida</taxon>
        <taxon>Plasmodiidae</taxon>
        <taxon>Plasmodium</taxon>
        <taxon>Plasmodium (Plasmodium)</taxon>
    </lineage>
</organism>
<evidence type="ECO:0000313" key="3">
    <source>
        <dbReference type="Proteomes" id="UP000195521"/>
    </source>
</evidence>
<sequence length="303" mass="35551">MDKFDYLLVKEFLKNKNILENNDNDLELANNPCSSYGSIGSYQNIGEKFPEHRCKKALTFASKIKDEYYNFGYAQEDCLYLYYWLYNEFKAYNMSQHTFDIYFQLINAVHGPNNMKCRYYRYTSISEIEIQLLDDLYGMYTNLHYIETSSYPSGKIKCNCITECSDKYEVYHEKCKSNNTSSFCRALDDIKNKYNKMPNLTDGCDNIKCKMLPCDSNENIRLPSPKIKKSITAILSTILILIIPILLFIIYKFLPCNSSMHRGIKKIMNKCRGKYKECNKSQNSEISNSIYWNNNYNVLYSST</sequence>
<dbReference type="Proteomes" id="UP000195521">
    <property type="component" value="Unassembled WGS sequence"/>
</dbReference>
<keyword evidence="3" id="KW-1185">Reference proteome</keyword>
<keyword evidence="1" id="KW-0472">Membrane</keyword>
<proteinExistence type="predicted"/>
<reference evidence="3" key="1">
    <citation type="submission" date="2017-04" db="EMBL/GenBank/DDBJ databases">
        <title>Plasmodium gonderi genome.</title>
        <authorList>
            <person name="Arisue N."/>
            <person name="Honma H."/>
            <person name="Kawai S."/>
            <person name="Tougan T."/>
            <person name="Tanabe K."/>
            <person name="Horii T."/>
        </authorList>
    </citation>
    <scope>NUCLEOTIDE SEQUENCE [LARGE SCALE GENOMIC DNA]</scope>
    <source>
        <strain evidence="3">ATCC 30045</strain>
    </source>
</reference>
<keyword evidence="1" id="KW-1133">Transmembrane helix</keyword>
<protein>
    <submittedName>
        <fullName evidence="2">Variable surface protein</fullName>
    </submittedName>
</protein>
<dbReference type="AlphaFoldDB" id="A0A1Y1JSR6"/>